<evidence type="ECO:0000259" key="9">
    <source>
        <dbReference type="Pfam" id="PF07715"/>
    </source>
</evidence>
<dbReference type="STRING" id="408074.SAMN05660909_02103"/>
<keyword evidence="11" id="KW-1185">Reference proteome</keyword>
<dbReference type="InterPro" id="IPR039426">
    <property type="entry name" value="TonB-dep_rcpt-like"/>
</dbReference>
<dbReference type="Gene3D" id="2.40.170.20">
    <property type="entry name" value="TonB-dependent receptor, beta-barrel domain"/>
    <property type="match status" value="1"/>
</dbReference>
<dbReference type="Pfam" id="PF07715">
    <property type="entry name" value="Plug"/>
    <property type="match status" value="1"/>
</dbReference>
<feature type="chain" id="PRO_5011547360" evidence="8">
    <location>
        <begin position="28"/>
        <end position="1000"/>
    </location>
</feature>
<evidence type="ECO:0000256" key="5">
    <source>
        <dbReference type="ARBA" id="ARBA00023136"/>
    </source>
</evidence>
<dbReference type="InterPro" id="IPR012910">
    <property type="entry name" value="Plug_dom"/>
</dbReference>
<dbReference type="RefSeq" id="WP_089761356.1">
    <property type="nucleotide sequence ID" value="NZ_BKAT01000011.1"/>
</dbReference>
<evidence type="ECO:0000256" key="6">
    <source>
        <dbReference type="ARBA" id="ARBA00023237"/>
    </source>
</evidence>
<keyword evidence="8" id="KW-0732">Signal</keyword>
<dbReference type="AlphaFoldDB" id="A0A1H4BJ73"/>
<keyword evidence="4 7" id="KW-0812">Transmembrane</keyword>
<dbReference type="OrthoDB" id="9768177at2"/>
<comment type="subcellular location">
    <subcellularLocation>
        <location evidence="1 7">Cell outer membrane</location>
        <topology evidence="1 7">Multi-pass membrane protein</topology>
    </subcellularLocation>
</comment>
<evidence type="ECO:0000313" key="10">
    <source>
        <dbReference type="EMBL" id="SEA48199.1"/>
    </source>
</evidence>
<protein>
    <submittedName>
        <fullName evidence="10">TonB-linked outer membrane protein, SusC/RagA family</fullName>
    </submittedName>
</protein>
<feature type="signal peptide" evidence="8">
    <location>
        <begin position="1"/>
        <end position="27"/>
    </location>
</feature>
<evidence type="ECO:0000256" key="1">
    <source>
        <dbReference type="ARBA" id="ARBA00004571"/>
    </source>
</evidence>
<dbReference type="GO" id="GO:0009279">
    <property type="term" value="C:cell outer membrane"/>
    <property type="evidence" value="ECO:0007669"/>
    <property type="project" value="UniProtKB-SubCell"/>
</dbReference>
<dbReference type="InterPro" id="IPR036942">
    <property type="entry name" value="Beta-barrel_TonB_sf"/>
</dbReference>
<reference evidence="11" key="1">
    <citation type="submission" date="2016-10" db="EMBL/GenBank/DDBJ databases">
        <authorList>
            <person name="Varghese N."/>
            <person name="Submissions S."/>
        </authorList>
    </citation>
    <scope>NUCLEOTIDE SEQUENCE [LARGE SCALE GENOMIC DNA]</scope>
    <source>
        <strain evidence="11">DSM 23920</strain>
    </source>
</reference>
<sequence length="1000" mass="113881">MKYIYFFLPRRVYLFAAFSIVCSQALGQSGTLYKSKDADKNSNRDSILLSRVKANKRDSVGYIPNNELFLNRSPNGAVSAVDMKEVTKLPYITVDQMLIGRVTGVDVRTPSAEPGKRNSVVIRGTSSLLMGNKDIFYIQPTYVVDGVPLIMDHAFAYDIQRFDYNRNGTETNLLGFLDVNDIESIEVLKDFAASAKYGPNAANGVINITTKGPRPGRMRVAVNAYAGLSIKPTVDVINGRYESDFRLPFYRMYADDNQWRSFPKYLADSSQTRYFGPANWDDLFFRNGFSDGIQASVTGGTPLSNFRFSIGQASQQGVYDKTGFNRYNVNFGINLQPLKGLIFTTHVSAATTNRKRNEFLRDRAGDEDYLFNYEAPLSPNKEYLSQYYTDLQNTVNKNRNSSARIIANLKYILDDHWQWNTRFAIDYNQNFRDYFVPTTLGEGNSFVSNFDGLNRGMILDNSLRYTNSFKNRHNLEVTLGQYNQWDKWRYDYGKAYKGSSDYVKIYAPGDDGAHTGRFSNFRLTFNTKDFTESRLASFYANIGYNYNKKYFLSFYVRRDGTSYLNESNRWLISPTVSGAWKISNENFLIESNWLSNLNLRASYGKVGRLMMDEYYKGGAIYNVDAGWNGTPNMATYNGFPILNAGFGTGYVVPGTSWQYVDQVNGGIDIGLFHDRVRASLDVYSKVDRNLVVRIPTMEEEGYTGIIKNGMSIKNYGYEFSIDADVIKNKDVQWTTGLSVYTNKNKLIALPDGLTELRTGGHRYVVGEPTDTYWLLVNDGIYNADNEIPVNPKNGKRLSYQGVELKKGDPKWRDLNGDYNINDDDRIFSGRVSPAATGGFSNNVRYKNWELNALFAYAFGRKIINEALANRFDFVNREAANDPKGIKEISWWSKVEGDYSKIPMYNPWSPINAFQPNQTLFLENGNYVKLRSLTVAYTLHSKWMQQRNVENVRIYATGNNLLTISPYKGGDPEAVSYFGYDEGYYNWAAPRSFSVGFNFQF</sequence>
<keyword evidence="3 7" id="KW-1134">Transmembrane beta strand</keyword>
<keyword evidence="5 7" id="KW-0472">Membrane</keyword>
<dbReference type="NCBIfam" id="TIGR04057">
    <property type="entry name" value="SusC_RagA_signa"/>
    <property type="match status" value="1"/>
</dbReference>
<gene>
    <name evidence="10" type="ORF">SAMN05660909_02103</name>
</gene>
<dbReference type="Gene3D" id="2.170.130.10">
    <property type="entry name" value="TonB-dependent receptor, plug domain"/>
    <property type="match status" value="1"/>
</dbReference>
<proteinExistence type="inferred from homology"/>
<evidence type="ECO:0000256" key="2">
    <source>
        <dbReference type="ARBA" id="ARBA00022448"/>
    </source>
</evidence>
<organism evidence="10 11">
    <name type="scientific">Chitinophaga terrae</name>
    <name type="common">ex Kim and Jung 2007</name>
    <dbReference type="NCBI Taxonomy" id="408074"/>
    <lineage>
        <taxon>Bacteria</taxon>
        <taxon>Pseudomonadati</taxon>
        <taxon>Bacteroidota</taxon>
        <taxon>Chitinophagia</taxon>
        <taxon>Chitinophagales</taxon>
        <taxon>Chitinophagaceae</taxon>
        <taxon>Chitinophaga</taxon>
    </lineage>
</organism>
<dbReference type="NCBIfam" id="TIGR04056">
    <property type="entry name" value="OMP_RagA_SusC"/>
    <property type="match status" value="1"/>
</dbReference>
<accession>A0A1H4BJ73</accession>
<keyword evidence="6 7" id="KW-0998">Cell outer membrane</keyword>
<feature type="domain" description="TonB-dependent receptor plug" evidence="9">
    <location>
        <begin position="74"/>
        <end position="205"/>
    </location>
</feature>
<evidence type="ECO:0000256" key="8">
    <source>
        <dbReference type="SAM" id="SignalP"/>
    </source>
</evidence>
<evidence type="ECO:0000256" key="7">
    <source>
        <dbReference type="PROSITE-ProRule" id="PRU01360"/>
    </source>
</evidence>
<evidence type="ECO:0000256" key="3">
    <source>
        <dbReference type="ARBA" id="ARBA00022452"/>
    </source>
</evidence>
<name>A0A1H4BJ73_9BACT</name>
<dbReference type="InterPro" id="IPR023996">
    <property type="entry name" value="TonB-dep_OMP_SusC/RagA"/>
</dbReference>
<dbReference type="Proteomes" id="UP000199656">
    <property type="component" value="Unassembled WGS sequence"/>
</dbReference>
<dbReference type="InterPro" id="IPR037066">
    <property type="entry name" value="Plug_dom_sf"/>
</dbReference>
<dbReference type="SUPFAM" id="SSF56935">
    <property type="entry name" value="Porins"/>
    <property type="match status" value="1"/>
</dbReference>
<dbReference type="EMBL" id="FNRL01000008">
    <property type="protein sequence ID" value="SEA48199.1"/>
    <property type="molecule type" value="Genomic_DNA"/>
</dbReference>
<dbReference type="PROSITE" id="PS52016">
    <property type="entry name" value="TONB_DEPENDENT_REC_3"/>
    <property type="match status" value="1"/>
</dbReference>
<dbReference type="InterPro" id="IPR023997">
    <property type="entry name" value="TonB-dep_OMP_SusC/RagA_CS"/>
</dbReference>
<comment type="similarity">
    <text evidence="7">Belongs to the TonB-dependent receptor family.</text>
</comment>
<keyword evidence="2 7" id="KW-0813">Transport</keyword>
<evidence type="ECO:0000256" key="4">
    <source>
        <dbReference type="ARBA" id="ARBA00022692"/>
    </source>
</evidence>
<evidence type="ECO:0000313" key="11">
    <source>
        <dbReference type="Proteomes" id="UP000199656"/>
    </source>
</evidence>